<evidence type="ECO:0000256" key="8">
    <source>
        <dbReference type="ARBA" id="ARBA00023163"/>
    </source>
</evidence>
<keyword evidence="8 12" id="KW-0804">Transcription</keyword>
<feature type="region of interest" description="Disordered" evidence="14">
    <location>
        <begin position="1014"/>
        <end position="1114"/>
    </location>
</feature>
<dbReference type="GO" id="GO:0030154">
    <property type="term" value="P:cell differentiation"/>
    <property type="evidence" value="ECO:0007669"/>
    <property type="project" value="UniProtKB-ARBA"/>
</dbReference>
<keyword evidence="3" id="KW-0677">Repeat</keyword>
<keyword evidence="4 12" id="KW-0805">Transcription regulation</keyword>
<dbReference type="Gene3D" id="1.10.260.40">
    <property type="entry name" value="lambda repressor-like DNA-binding domains"/>
    <property type="match status" value="3"/>
</dbReference>
<dbReference type="PROSITE" id="PS50071">
    <property type="entry name" value="HOMEOBOX_2"/>
    <property type="match status" value="1"/>
</dbReference>
<proteinExistence type="inferred from homology"/>
<feature type="compositionally biased region" description="Acidic residues" evidence="14">
    <location>
        <begin position="1553"/>
        <end position="1563"/>
    </location>
</feature>
<feature type="region of interest" description="Disordered" evidence="14">
    <location>
        <begin position="464"/>
        <end position="550"/>
    </location>
</feature>
<feature type="compositionally biased region" description="Low complexity" evidence="14">
    <location>
        <begin position="193"/>
        <end position="217"/>
    </location>
</feature>
<evidence type="ECO:0000259" key="15">
    <source>
        <dbReference type="PROSITE" id="PS50071"/>
    </source>
</evidence>
<evidence type="ECO:0000256" key="6">
    <source>
        <dbReference type="ARBA" id="ARBA00023125"/>
    </source>
</evidence>
<protein>
    <recommendedName>
        <fullName evidence="12">Homeobox protein cut-like</fullName>
    </recommendedName>
</protein>
<evidence type="ECO:0000256" key="4">
    <source>
        <dbReference type="ARBA" id="ARBA00023015"/>
    </source>
</evidence>
<feature type="domain" description="CUT" evidence="16">
    <location>
        <begin position="932"/>
        <end position="1019"/>
    </location>
</feature>
<dbReference type="SUPFAM" id="SSF46689">
    <property type="entry name" value="Homeodomain-like"/>
    <property type="match status" value="1"/>
</dbReference>
<dbReference type="PROSITE" id="PS00027">
    <property type="entry name" value="HOMEOBOX_1"/>
    <property type="match status" value="1"/>
</dbReference>
<feature type="region of interest" description="Disordered" evidence="14">
    <location>
        <begin position="174"/>
        <end position="240"/>
    </location>
</feature>
<dbReference type="InterPro" id="IPR017970">
    <property type="entry name" value="Homeobox_CS"/>
</dbReference>
<evidence type="ECO:0000313" key="17">
    <source>
        <dbReference type="EMBL" id="KAL3119945.1"/>
    </source>
</evidence>
<accession>A0ABD2LXF0</accession>
<gene>
    <name evidence="17" type="ORF">niasHT_007073</name>
</gene>
<dbReference type="PROSITE" id="PS51042">
    <property type="entry name" value="CUT"/>
    <property type="match status" value="3"/>
</dbReference>
<feature type="compositionally biased region" description="Basic and acidic residues" evidence="14">
    <location>
        <begin position="1"/>
        <end position="28"/>
    </location>
</feature>
<feature type="compositionally biased region" description="Acidic residues" evidence="14">
    <location>
        <begin position="29"/>
        <end position="43"/>
    </location>
</feature>
<evidence type="ECO:0000256" key="2">
    <source>
        <dbReference type="ARBA" id="ARBA00008190"/>
    </source>
</evidence>
<feature type="domain" description="CUT" evidence="16">
    <location>
        <begin position="1138"/>
        <end position="1225"/>
    </location>
</feature>
<evidence type="ECO:0000256" key="12">
    <source>
        <dbReference type="RuleBase" id="RU361129"/>
    </source>
</evidence>
<keyword evidence="6 10" id="KW-0238">DNA-binding</keyword>
<dbReference type="SMART" id="SM01109">
    <property type="entry name" value="CUT"/>
    <property type="match status" value="3"/>
</dbReference>
<dbReference type="EMBL" id="JBICBT010000228">
    <property type="protein sequence ID" value="KAL3119945.1"/>
    <property type="molecule type" value="Genomic_DNA"/>
</dbReference>
<dbReference type="Pfam" id="PF02376">
    <property type="entry name" value="CUT"/>
    <property type="match status" value="3"/>
</dbReference>
<evidence type="ECO:0000256" key="9">
    <source>
        <dbReference type="ARBA" id="ARBA00023242"/>
    </source>
</evidence>
<comment type="similarity">
    <text evidence="2 12">Belongs to the CUT homeobox family.</text>
</comment>
<keyword evidence="5 13" id="KW-0175">Coiled coil</keyword>
<dbReference type="SUPFAM" id="SSF47413">
    <property type="entry name" value="lambda repressor-like DNA-binding domains"/>
    <property type="match status" value="3"/>
</dbReference>
<comment type="subcellular location">
    <subcellularLocation>
        <location evidence="1 10 11">Nucleus</location>
    </subcellularLocation>
</comment>
<feature type="DNA-binding region" description="Homeobox" evidence="10">
    <location>
        <begin position="1389"/>
        <end position="1448"/>
    </location>
</feature>
<feature type="region of interest" description="Disordered" evidence="14">
    <location>
        <begin position="1552"/>
        <end position="1595"/>
    </location>
</feature>
<keyword evidence="7 10" id="KW-0371">Homeobox</keyword>
<dbReference type="GO" id="GO:0005634">
    <property type="term" value="C:nucleus"/>
    <property type="evidence" value="ECO:0007669"/>
    <property type="project" value="UniProtKB-SubCell"/>
</dbReference>
<feature type="compositionally biased region" description="Basic and acidic residues" evidence="14">
    <location>
        <begin position="1570"/>
        <end position="1584"/>
    </location>
</feature>
<reference evidence="17 18" key="1">
    <citation type="submission" date="2024-10" db="EMBL/GenBank/DDBJ databases">
        <authorList>
            <person name="Kim D."/>
        </authorList>
    </citation>
    <scope>NUCLEOTIDE SEQUENCE [LARGE SCALE GENOMIC DNA]</scope>
    <source>
        <strain evidence="17">BH-2024</strain>
    </source>
</reference>
<feature type="domain" description="Homeobox" evidence="15">
    <location>
        <begin position="1387"/>
        <end position="1447"/>
    </location>
</feature>
<evidence type="ECO:0000256" key="11">
    <source>
        <dbReference type="RuleBase" id="RU000682"/>
    </source>
</evidence>
<feature type="compositionally biased region" description="Polar residues" evidence="14">
    <location>
        <begin position="797"/>
        <end position="809"/>
    </location>
</feature>
<evidence type="ECO:0000313" key="18">
    <source>
        <dbReference type="Proteomes" id="UP001620626"/>
    </source>
</evidence>
<evidence type="ECO:0000259" key="16">
    <source>
        <dbReference type="PROSITE" id="PS51042"/>
    </source>
</evidence>
<organism evidence="17 18">
    <name type="scientific">Heterodera trifolii</name>
    <dbReference type="NCBI Taxonomy" id="157864"/>
    <lineage>
        <taxon>Eukaryota</taxon>
        <taxon>Metazoa</taxon>
        <taxon>Ecdysozoa</taxon>
        <taxon>Nematoda</taxon>
        <taxon>Chromadorea</taxon>
        <taxon>Rhabditida</taxon>
        <taxon>Tylenchina</taxon>
        <taxon>Tylenchomorpha</taxon>
        <taxon>Tylenchoidea</taxon>
        <taxon>Heteroderidae</taxon>
        <taxon>Heteroderinae</taxon>
        <taxon>Heterodera</taxon>
    </lineage>
</organism>
<feature type="coiled-coil region" evidence="13">
    <location>
        <begin position="103"/>
        <end position="162"/>
    </location>
</feature>
<name>A0ABD2LXF0_9BILA</name>
<dbReference type="PANTHER" id="PTHR14043">
    <property type="entry name" value="CCAAT DISPLACEMENT PROTEIN-RELATED"/>
    <property type="match status" value="1"/>
</dbReference>
<feature type="region of interest" description="Disordered" evidence="14">
    <location>
        <begin position="298"/>
        <end position="318"/>
    </location>
</feature>
<dbReference type="Gene3D" id="1.10.10.60">
    <property type="entry name" value="Homeodomain-like"/>
    <property type="match status" value="1"/>
</dbReference>
<evidence type="ECO:0000256" key="7">
    <source>
        <dbReference type="ARBA" id="ARBA00023155"/>
    </source>
</evidence>
<evidence type="ECO:0000256" key="5">
    <source>
        <dbReference type="ARBA" id="ARBA00023054"/>
    </source>
</evidence>
<dbReference type="Proteomes" id="UP001620626">
    <property type="component" value="Unassembled WGS sequence"/>
</dbReference>
<dbReference type="Pfam" id="PF00046">
    <property type="entry name" value="Homeodomain"/>
    <property type="match status" value="1"/>
</dbReference>
<feature type="region of interest" description="Disordered" evidence="14">
    <location>
        <begin position="1515"/>
        <end position="1535"/>
    </location>
</feature>
<keyword evidence="18" id="KW-1185">Reference proteome</keyword>
<dbReference type="SMART" id="SM00389">
    <property type="entry name" value="HOX"/>
    <property type="match status" value="1"/>
</dbReference>
<comment type="caution">
    <text evidence="17">The sequence shown here is derived from an EMBL/GenBank/DDBJ whole genome shotgun (WGS) entry which is preliminary data.</text>
</comment>
<dbReference type="InterPro" id="IPR009057">
    <property type="entry name" value="Homeodomain-like_sf"/>
</dbReference>
<dbReference type="PANTHER" id="PTHR14043:SF2">
    <property type="entry name" value="HOMEOBOX PROTEIN CUT"/>
    <property type="match status" value="1"/>
</dbReference>
<feature type="compositionally biased region" description="Polar residues" evidence="14">
    <location>
        <begin position="1585"/>
        <end position="1595"/>
    </location>
</feature>
<feature type="compositionally biased region" description="Basic and acidic residues" evidence="14">
    <location>
        <begin position="1074"/>
        <end position="1084"/>
    </location>
</feature>
<feature type="compositionally biased region" description="Acidic residues" evidence="14">
    <location>
        <begin position="1016"/>
        <end position="1028"/>
    </location>
</feature>
<feature type="region of interest" description="Disordered" evidence="14">
    <location>
        <begin position="761"/>
        <end position="820"/>
    </location>
</feature>
<dbReference type="CDD" id="cd00086">
    <property type="entry name" value="homeodomain"/>
    <property type="match status" value="1"/>
</dbReference>
<feature type="compositionally biased region" description="Basic and acidic residues" evidence="14">
    <location>
        <begin position="1035"/>
        <end position="1048"/>
    </location>
</feature>
<evidence type="ECO:0000256" key="1">
    <source>
        <dbReference type="ARBA" id="ARBA00004123"/>
    </source>
</evidence>
<feature type="region of interest" description="Disordered" evidence="14">
    <location>
        <begin position="1"/>
        <end position="100"/>
    </location>
</feature>
<dbReference type="InterPro" id="IPR003350">
    <property type="entry name" value="CUT_dom"/>
</dbReference>
<dbReference type="InterPro" id="IPR001356">
    <property type="entry name" value="HD"/>
</dbReference>
<evidence type="ECO:0000256" key="14">
    <source>
        <dbReference type="SAM" id="MobiDB-lite"/>
    </source>
</evidence>
<feature type="domain" description="CUT" evidence="16">
    <location>
        <begin position="597"/>
        <end position="687"/>
    </location>
</feature>
<keyword evidence="9 10" id="KW-0539">Nucleus</keyword>
<evidence type="ECO:0000256" key="3">
    <source>
        <dbReference type="ARBA" id="ARBA00022737"/>
    </source>
</evidence>
<sequence>MDNEIGQREEEQKRQEEKERDEECRRETEEEEMEEREGEESEGDGTNAEEMTTERDAGQTQNATKDSPAEKMPAANGGKNSAINANDRKGTTAPSNGTNALTVEKYLMHLRQKEERIRQLEEENRTLKSTLLDKSRAYQAQVDELTNELVRNAEMVARLQSELALNKGASIITHSAPPLRDLPQPKKPRKVPSSSVHTHSTRHQQQQQLLSTHQLQLNGGHSTRPPAKAPTNASLRQHAASKCGGIAHQLQQASTSATDADEICVALQHFVERNRTNQPQQQQQNGAGVVEAIMGVLKGGQGEGGTSAAQPTHPTAAEEEELAAQIAKFVADDPSGLLSGILFGSDPSQQHHPLDPSVPSPAAAAVAENGEVNGLDPTGLFALSMLFDEMAANDGEKQQNATMGGQQTKTALNSVGIKREPQQEQQQQQQNIDFEEVMQRVIGGTSASIRPAGSVTSIVSNASGTHLPSVSAASAPLIGPKGMGRMAKKKSARKSSIGTPSLRLHEGTSSAGGIGTKMPTMVTEGGGVPIALPKGSPNTSVGRKSHSNSAVSVPLLKTDQLSPLPNGANHSTPPVQKPWSPDELKLVKQLEARIDENIVKLGPRPLNTAELAAQCTRLMRGYSIGQRLFARTVMVQVSQSQGSLSELLSKPRPWHKLTDKGREAFRRIFGWISDDAAIDLLCQLSPRKVALTERLEHPNPQSLIGAGDPTQQMEIYGGTAGPNLTPMEGGGISMVNAAGGGGSGVGRSGGGKRALKSTNAFANAPPSKRMGSAALKVDQNSPQQSLSEPSPKFASKENGSGTAPATLSATPGGGRWRHDDIPKEKIIDIYEAEKAKLMEQECHLERAIGLSSASPSISPPPARPATTAPTAAPFGQIGRKHFHRAGSAFSVGMGVDDRSLSSVCSPSSTGGVDFPQQLIGGRHGNRSVELPPVQFDLFPMLDTEEVVRQIKERLIDGQISQHQFGKTVLGLSQGSVSDLLARPKPWNSLTNKGREPFIRMQMFLEDKKAIKMEVNSESDGEAATDGDGTEPSGETEMKMDGGETRTDENLELVAKTEGIGKTEVANEEEEDEESRGREEADRSGEPIGDQCVPKEPSEESSGPMAREGRGGNRAERLKNITPNVQQSKAKSTQQLQQQKSCETADEVDTADVARRIKAVLANNGISQRAFGEHILKMTSGCVSDLLTKPKPWVMLSYKGRESYSKMISFLDAPDSVGRLKADEQQRCAVNNALNALKAIGDSADPSPLGGHQTQQNNGHLNALETIAVGLPISTSPCSSVPSPPPAFPSQPNATTSALQLIAGLASGELGSHTPIGALLKKTNSPNSPAMPNSAGPMNVFPTGALKRKAGHCPAGGAVAPSLSMVSLDKSDGSPAAQIGPLVPPPKKIPRFQRTIITDKQKEALLFIFAHEQRPNSRCIEQLALKLGLTPRTVTNWFHNYRTRQKAKEAKPTDGSDESAVPSAVAVPANVPTPAQILARALNASDSKTTNWFRELAELLRVHSDVSVDVDSIGGSRGSVGTASVASSPPSPSNGATTVVAIQLMGDEGQIDTTTEEGEEEETNGGETETAYDREGSEVTTETRETNAISSASAGSQLDKAIARMHSRLLTGFAKSQ</sequence>
<dbReference type="InterPro" id="IPR010982">
    <property type="entry name" value="Lambda_DNA-bd_dom_sf"/>
</dbReference>
<evidence type="ECO:0000256" key="13">
    <source>
        <dbReference type="SAM" id="Coils"/>
    </source>
</evidence>
<dbReference type="GO" id="GO:0003677">
    <property type="term" value="F:DNA binding"/>
    <property type="evidence" value="ECO:0007669"/>
    <property type="project" value="UniProtKB-UniRule"/>
</dbReference>
<evidence type="ECO:0000256" key="10">
    <source>
        <dbReference type="PROSITE-ProRule" id="PRU00108"/>
    </source>
</evidence>
<feature type="compositionally biased region" description="Polar residues" evidence="14">
    <location>
        <begin position="536"/>
        <end position="550"/>
    </location>
</feature>
<feature type="compositionally biased region" description="Polar residues" evidence="14">
    <location>
        <begin position="778"/>
        <end position="788"/>
    </location>
</feature>